<comment type="caution">
    <text evidence="2">The sequence shown here is derived from an EMBL/GenBank/DDBJ whole genome shotgun (WGS) entry which is preliminary data.</text>
</comment>
<dbReference type="EMBL" id="SVCM01000097">
    <property type="protein sequence ID" value="MBE6060253.1"/>
    <property type="molecule type" value="Genomic_DNA"/>
</dbReference>
<keyword evidence="1" id="KW-1133">Transmembrane helix</keyword>
<sequence>MNCPNCNVRISNKQKILLLFKSHKCNNCKNTLKLSVESKLLAIVPLLIATFIPFYWKDTNFRIMCIIIAIILAILITIKFSYVDNCDKQK</sequence>
<accession>A0A927ZTR9</accession>
<proteinExistence type="predicted"/>
<organism evidence="2 3">
    <name type="scientific">Clostridium sulfidigenes</name>
    <dbReference type="NCBI Taxonomy" id="318464"/>
    <lineage>
        <taxon>Bacteria</taxon>
        <taxon>Bacillati</taxon>
        <taxon>Bacillota</taxon>
        <taxon>Clostridia</taxon>
        <taxon>Eubacteriales</taxon>
        <taxon>Clostridiaceae</taxon>
        <taxon>Clostridium</taxon>
    </lineage>
</organism>
<feature type="transmembrane region" description="Helical" evidence="1">
    <location>
        <begin position="40"/>
        <end position="56"/>
    </location>
</feature>
<evidence type="ECO:0008006" key="4">
    <source>
        <dbReference type="Google" id="ProtNLM"/>
    </source>
</evidence>
<evidence type="ECO:0000313" key="3">
    <source>
        <dbReference type="Proteomes" id="UP000768462"/>
    </source>
</evidence>
<keyword evidence="1" id="KW-0812">Transmembrane</keyword>
<evidence type="ECO:0000256" key="1">
    <source>
        <dbReference type="SAM" id="Phobius"/>
    </source>
</evidence>
<dbReference type="AlphaFoldDB" id="A0A927ZTR9"/>
<dbReference type="Proteomes" id="UP000768462">
    <property type="component" value="Unassembled WGS sequence"/>
</dbReference>
<keyword evidence="1" id="KW-0472">Membrane</keyword>
<gene>
    <name evidence="2" type="ORF">E7215_08785</name>
</gene>
<reference evidence="2" key="1">
    <citation type="submission" date="2019-04" db="EMBL/GenBank/DDBJ databases">
        <title>Evolution of Biomass-Degrading Anaerobic Consortia Revealed by Metagenomics.</title>
        <authorList>
            <person name="Peng X."/>
        </authorList>
    </citation>
    <scope>NUCLEOTIDE SEQUENCE</scope>
    <source>
        <strain evidence="2">SIG254</strain>
    </source>
</reference>
<protein>
    <recommendedName>
        <fullName evidence="4">Cxxc_20_cxxc protein</fullName>
    </recommendedName>
</protein>
<name>A0A927ZTR9_9CLOT</name>
<feature type="transmembrane region" description="Helical" evidence="1">
    <location>
        <begin position="63"/>
        <end position="82"/>
    </location>
</feature>
<evidence type="ECO:0000313" key="2">
    <source>
        <dbReference type="EMBL" id="MBE6060253.1"/>
    </source>
</evidence>